<organism evidence="1 2">
    <name type="scientific">Hungatella hathewayi DSM 13479</name>
    <dbReference type="NCBI Taxonomy" id="566550"/>
    <lineage>
        <taxon>Bacteria</taxon>
        <taxon>Bacillati</taxon>
        <taxon>Bacillota</taxon>
        <taxon>Clostridia</taxon>
        <taxon>Lachnospirales</taxon>
        <taxon>Lachnospiraceae</taxon>
        <taxon>Hungatella</taxon>
    </lineage>
</organism>
<dbReference type="Proteomes" id="UP000004968">
    <property type="component" value="Unassembled WGS sequence"/>
</dbReference>
<sequence length="39" mass="4580">MSLLYPLVFSLYIQGFSHSYHKITLLWPSTVILLENLLE</sequence>
<evidence type="ECO:0000313" key="2">
    <source>
        <dbReference type="Proteomes" id="UP000004968"/>
    </source>
</evidence>
<comment type="caution">
    <text evidence="1">The sequence shown here is derived from an EMBL/GenBank/DDBJ whole genome shotgun (WGS) entry which is preliminary data.</text>
</comment>
<reference evidence="1 2" key="1">
    <citation type="submission" date="2010-01" db="EMBL/GenBank/DDBJ databases">
        <authorList>
            <person name="Weinstock G."/>
            <person name="Sodergren E."/>
            <person name="Clifton S."/>
            <person name="Fulton L."/>
            <person name="Fulton B."/>
            <person name="Courtney L."/>
            <person name="Fronick C."/>
            <person name="Harrison M."/>
            <person name="Strong C."/>
            <person name="Farmer C."/>
            <person name="Delahaunty K."/>
            <person name="Markovic C."/>
            <person name="Hall O."/>
            <person name="Minx P."/>
            <person name="Tomlinson C."/>
            <person name="Mitreva M."/>
            <person name="Nelson J."/>
            <person name="Hou S."/>
            <person name="Wollam A."/>
            <person name="Pepin K.H."/>
            <person name="Johnson M."/>
            <person name="Bhonagiri V."/>
            <person name="Nash W.E."/>
            <person name="Warren W."/>
            <person name="Chinwalla A."/>
            <person name="Mardis E.R."/>
            <person name="Wilson R.K."/>
        </authorList>
    </citation>
    <scope>NUCLEOTIDE SEQUENCE [LARGE SCALE GENOMIC DNA]</scope>
    <source>
        <strain evidence="1 2">DSM 13479</strain>
    </source>
</reference>
<proteinExistence type="predicted"/>
<accession>D3AH84</accession>
<dbReference type="HOGENOM" id="CLU_3310995_0_0_9"/>
<dbReference type="EMBL" id="ACIO01000236">
    <property type="protein sequence ID" value="EFC98827.1"/>
    <property type="molecule type" value="Genomic_DNA"/>
</dbReference>
<dbReference type="AlphaFoldDB" id="D3AH84"/>
<name>D3AH84_9FIRM</name>
<gene>
    <name evidence="1" type="ORF">CLOSTHATH_02971</name>
</gene>
<evidence type="ECO:0000313" key="1">
    <source>
        <dbReference type="EMBL" id="EFC98827.1"/>
    </source>
</evidence>
<protein>
    <submittedName>
        <fullName evidence="1">Uncharacterized protein</fullName>
    </submittedName>
</protein>